<reference evidence="5 6" key="1">
    <citation type="journal article" date="2024" name="BMC Genomics">
        <title>De novo assembly and annotation of Popillia japonica's genome with initial clues to its potential as an invasive pest.</title>
        <authorList>
            <person name="Cucini C."/>
            <person name="Boschi S."/>
            <person name="Funari R."/>
            <person name="Cardaioli E."/>
            <person name="Iannotti N."/>
            <person name="Marturano G."/>
            <person name="Paoli F."/>
            <person name="Bruttini M."/>
            <person name="Carapelli A."/>
            <person name="Frati F."/>
            <person name="Nardi F."/>
        </authorList>
    </citation>
    <scope>NUCLEOTIDE SEQUENCE [LARGE SCALE GENOMIC DNA]</scope>
    <source>
        <strain evidence="5">DMR45628</strain>
    </source>
</reference>
<feature type="disulfide bond" evidence="2">
    <location>
        <begin position="91"/>
        <end position="98"/>
    </location>
</feature>
<dbReference type="InterPro" id="IPR000716">
    <property type="entry name" value="Thyroglobulin_1"/>
</dbReference>
<evidence type="ECO:0000313" key="5">
    <source>
        <dbReference type="EMBL" id="KAK9674855.1"/>
    </source>
</evidence>
<dbReference type="PROSITE" id="PS51162">
    <property type="entry name" value="THYROGLOBULIN_1_2"/>
    <property type="match status" value="1"/>
</dbReference>
<feature type="chain" id="PRO_5043688014" evidence="3">
    <location>
        <begin position="20"/>
        <end position="227"/>
    </location>
</feature>
<dbReference type="SUPFAM" id="SSF57610">
    <property type="entry name" value="Thyroglobulin type-1 domain"/>
    <property type="match status" value="1"/>
</dbReference>
<organism evidence="5 6">
    <name type="scientific">Popillia japonica</name>
    <name type="common">Japanese beetle</name>
    <dbReference type="NCBI Taxonomy" id="7064"/>
    <lineage>
        <taxon>Eukaryota</taxon>
        <taxon>Metazoa</taxon>
        <taxon>Ecdysozoa</taxon>
        <taxon>Arthropoda</taxon>
        <taxon>Hexapoda</taxon>
        <taxon>Insecta</taxon>
        <taxon>Pterygota</taxon>
        <taxon>Neoptera</taxon>
        <taxon>Endopterygota</taxon>
        <taxon>Coleoptera</taxon>
        <taxon>Polyphaga</taxon>
        <taxon>Scarabaeiformia</taxon>
        <taxon>Scarabaeidae</taxon>
        <taxon>Rutelinae</taxon>
        <taxon>Popillia</taxon>
    </lineage>
</organism>
<sequence>MRLLIIFSFLFVLISKSYTNKFQCDRRRFPLVTDLRPSDCDTANGYHYIEDAVHGCFPACLHIETHKVWPNRMCHGEAANGRNGNYEPLQCDIGSQQCWCAEPRAEPRTGAPISPIVPLGTMSRLPCYDRRTVGAQYLRRCESELYAQRRIAEEFRMHGTTTVNFPLHFCQYDGSFGPIRVERGIVFCVWRDGSHLGYQQAADSSLVNVTCSNPVIEFSAFGEMVRI</sequence>
<dbReference type="EMBL" id="JASPKY010001449">
    <property type="protein sequence ID" value="KAK9674855.1"/>
    <property type="molecule type" value="Genomic_DNA"/>
</dbReference>
<dbReference type="AlphaFoldDB" id="A0AAW1HFA9"/>
<gene>
    <name evidence="5" type="ORF">QE152_g40800</name>
</gene>
<evidence type="ECO:0000256" key="1">
    <source>
        <dbReference type="ARBA" id="ARBA00023157"/>
    </source>
</evidence>
<feature type="domain" description="Thyroglobulin type-1" evidence="4">
    <location>
        <begin position="37"/>
        <end position="127"/>
    </location>
</feature>
<dbReference type="Pfam" id="PF00086">
    <property type="entry name" value="Thyroglobulin_1"/>
    <property type="match status" value="1"/>
</dbReference>
<evidence type="ECO:0000259" key="4">
    <source>
        <dbReference type="PROSITE" id="PS51162"/>
    </source>
</evidence>
<accession>A0AAW1HFA9</accession>
<proteinExistence type="predicted"/>
<dbReference type="InterPro" id="IPR036857">
    <property type="entry name" value="Thyroglobulin_1_sf"/>
</dbReference>
<comment type="caution">
    <text evidence="2">Lacks conserved residue(s) required for the propagation of feature annotation.</text>
</comment>
<protein>
    <submittedName>
        <fullName evidence="5">Thyroglobulin type-1 repeat</fullName>
    </submittedName>
</protein>
<feature type="signal peptide" evidence="3">
    <location>
        <begin position="1"/>
        <end position="19"/>
    </location>
</feature>
<evidence type="ECO:0000313" key="6">
    <source>
        <dbReference type="Proteomes" id="UP001458880"/>
    </source>
</evidence>
<comment type="caution">
    <text evidence="5">The sequence shown here is derived from an EMBL/GenBank/DDBJ whole genome shotgun (WGS) entry which is preliminary data.</text>
</comment>
<keyword evidence="6" id="KW-1185">Reference proteome</keyword>
<evidence type="ECO:0000256" key="2">
    <source>
        <dbReference type="PROSITE-ProRule" id="PRU00500"/>
    </source>
</evidence>
<keyword evidence="3" id="KW-0732">Signal</keyword>
<evidence type="ECO:0000256" key="3">
    <source>
        <dbReference type="SAM" id="SignalP"/>
    </source>
</evidence>
<dbReference type="Proteomes" id="UP001458880">
    <property type="component" value="Unassembled WGS sequence"/>
</dbReference>
<keyword evidence="1 2" id="KW-1015">Disulfide bond</keyword>
<name>A0AAW1HFA9_POPJA</name>
<dbReference type="Gene3D" id="4.10.800.10">
    <property type="entry name" value="Thyroglobulin type-1"/>
    <property type="match status" value="1"/>
</dbReference>